<evidence type="ECO:0000313" key="3">
    <source>
        <dbReference type="Proteomes" id="UP001066276"/>
    </source>
</evidence>
<sequence length="328" mass="36037">MVNRLKGTMGEIVHPDQTCGVPGRRVADSLALIRDTIQYITDQNINAALVCLDQTGKDPRYLVWETRSSGKKLERTPGQSQAETGLLELETPEHLRKGSGAQERRTARAAVCDTGLATPGQRITGCLLLNLASPHVTLLYSTLAPILSNGQDSERTKKTKGDPLSENLEKGEKCYSFFFKKIHSAHTLLVQLRNREGILCDTKEDIRKAVTDFYGDLYSEKRSDGDQAEKFLAGIPRKVSTPAREVLNAPLTLEELHIAVKSFKSGKTPGSDGLPIGFYTSLWDLVRPDQTNAGFRTPSRTASLSGSGRTGHRFGLEETTANHLESPF</sequence>
<proteinExistence type="predicted"/>
<comment type="caution">
    <text evidence="2">The sequence shown here is derived from an EMBL/GenBank/DDBJ whole genome shotgun (WGS) entry which is preliminary data.</text>
</comment>
<feature type="region of interest" description="Disordered" evidence="1">
    <location>
        <begin position="293"/>
        <end position="328"/>
    </location>
</feature>
<feature type="compositionally biased region" description="Polar residues" evidence="1">
    <location>
        <begin position="293"/>
        <end position="307"/>
    </location>
</feature>
<keyword evidence="3" id="KW-1185">Reference proteome</keyword>
<evidence type="ECO:0000256" key="1">
    <source>
        <dbReference type="SAM" id="MobiDB-lite"/>
    </source>
</evidence>
<feature type="compositionally biased region" description="Polar residues" evidence="1">
    <location>
        <begin position="319"/>
        <end position="328"/>
    </location>
</feature>
<dbReference type="PANTHER" id="PTHR31635">
    <property type="entry name" value="REVERSE TRANSCRIPTASE DOMAIN-CONTAINING PROTEIN-RELATED"/>
    <property type="match status" value="1"/>
</dbReference>
<dbReference type="EMBL" id="JANPWB010000008">
    <property type="protein sequence ID" value="KAJ1166936.1"/>
    <property type="molecule type" value="Genomic_DNA"/>
</dbReference>
<reference evidence="2" key="1">
    <citation type="journal article" date="2022" name="bioRxiv">
        <title>Sequencing and chromosome-scale assembly of the giantPleurodeles waltlgenome.</title>
        <authorList>
            <person name="Brown T."/>
            <person name="Elewa A."/>
            <person name="Iarovenko S."/>
            <person name="Subramanian E."/>
            <person name="Araus A.J."/>
            <person name="Petzold A."/>
            <person name="Susuki M."/>
            <person name="Suzuki K.-i.T."/>
            <person name="Hayashi T."/>
            <person name="Toyoda A."/>
            <person name="Oliveira C."/>
            <person name="Osipova E."/>
            <person name="Leigh N.D."/>
            <person name="Simon A."/>
            <person name="Yun M.H."/>
        </authorList>
    </citation>
    <scope>NUCLEOTIDE SEQUENCE</scope>
    <source>
        <strain evidence="2">20211129_DDA</strain>
        <tissue evidence="2">Liver</tissue>
    </source>
</reference>
<evidence type="ECO:0000313" key="2">
    <source>
        <dbReference type="EMBL" id="KAJ1166936.1"/>
    </source>
</evidence>
<dbReference type="AlphaFoldDB" id="A0AAV7SS67"/>
<accession>A0AAV7SS67</accession>
<dbReference type="PANTHER" id="PTHR31635:SF196">
    <property type="entry name" value="REVERSE TRANSCRIPTASE DOMAIN-CONTAINING PROTEIN-RELATED"/>
    <property type="match status" value="1"/>
</dbReference>
<dbReference type="Proteomes" id="UP001066276">
    <property type="component" value="Chromosome 4_2"/>
</dbReference>
<name>A0AAV7SS67_PLEWA</name>
<gene>
    <name evidence="2" type="ORF">NDU88_007329</name>
</gene>
<organism evidence="2 3">
    <name type="scientific">Pleurodeles waltl</name>
    <name type="common">Iberian ribbed newt</name>
    <dbReference type="NCBI Taxonomy" id="8319"/>
    <lineage>
        <taxon>Eukaryota</taxon>
        <taxon>Metazoa</taxon>
        <taxon>Chordata</taxon>
        <taxon>Craniata</taxon>
        <taxon>Vertebrata</taxon>
        <taxon>Euteleostomi</taxon>
        <taxon>Amphibia</taxon>
        <taxon>Batrachia</taxon>
        <taxon>Caudata</taxon>
        <taxon>Salamandroidea</taxon>
        <taxon>Salamandridae</taxon>
        <taxon>Pleurodelinae</taxon>
        <taxon>Pleurodeles</taxon>
    </lineage>
</organism>
<protein>
    <submittedName>
        <fullName evidence="2">Uncharacterized protein</fullName>
    </submittedName>
</protein>